<feature type="transmembrane region" description="Helical" evidence="6">
    <location>
        <begin position="67"/>
        <end position="96"/>
    </location>
</feature>
<comment type="subcellular location">
    <subcellularLocation>
        <location evidence="1">Membrane</location>
        <topology evidence="1">Multi-pass membrane protein</topology>
    </subcellularLocation>
</comment>
<evidence type="ECO:0000256" key="6">
    <source>
        <dbReference type="SAM" id="Phobius"/>
    </source>
</evidence>
<feature type="transmembrane region" description="Helical" evidence="6">
    <location>
        <begin position="159"/>
        <end position="177"/>
    </location>
</feature>
<evidence type="ECO:0000313" key="7">
    <source>
        <dbReference type="EMBL" id="QPL05375.1"/>
    </source>
</evidence>
<keyword evidence="8" id="KW-1185">Reference proteome</keyword>
<feature type="transmembrane region" description="Helical" evidence="6">
    <location>
        <begin position="189"/>
        <end position="212"/>
    </location>
</feature>
<feature type="transmembrane region" description="Helical" evidence="6">
    <location>
        <begin position="108"/>
        <end position="130"/>
    </location>
</feature>
<evidence type="ECO:0000256" key="1">
    <source>
        <dbReference type="ARBA" id="ARBA00004141"/>
    </source>
</evidence>
<feature type="transmembrane region" description="Helical" evidence="6">
    <location>
        <begin position="232"/>
        <end position="254"/>
    </location>
</feature>
<reference evidence="7 8" key="1">
    <citation type="submission" date="2020-11" db="EMBL/GenBank/DDBJ databases">
        <title>Actinomyces sp. ZJ750.</title>
        <authorList>
            <person name="Zhou J."/>
        </authorList>
    </citation>
    <scope>NUCLEOTIDE SEQUENCE [LARGE SCALE GENOMIC DNA]</scope>
    <source>
        <strain evidence="7 8">ZJ750</strain>
    </source>
</reference>
<dbReference type="Gene3D" id="1.20.1080.10">
    <property type="entry name" value="Glycerol uptake facilitator protein"/>
    <property type="match status" value="1"/>
</dbReference>
<dbReference type="Proteomes" id="UP000594637">
    <property type="component" value="Chromosome"/>
</dbReference>
<dbReference type="PROSITE" id="PS01006">
    <property type="entry name" value="FORMATE_NITRITE_TP_2"/>
    <property type="match status" value="1"/>
</dbReference>
<evidence type="ECO:0000256" key="3">
    <source>
        <dbReference type="ARBA" id="ARBA00022989"/>
    </source>
</evidence>
<dbReference type="PANTHER" id="PTHR30520">
    <property type="entry name" value="FORMATE TRANSPORTER-RELATED"/>
    <property type="match status" value="1"/>
</dbReference>
<evidence type="ECO:0000256" key="4">
    <source>
        <dbReference type="ARBA" id="ARBA00023136"/>
    </source>
</evidence>
<accession>A0A7T0PX02</accession>
<dbReference type="InterPro" id="IPR023271">
    <property type="entry name" value="Aquaporin-like"/>
</dbReference>
<dbReference type="RefSeq" id="WP_166858154.1">
    <property type="nucleotide sequence ID" value="NZ_CP063989.1"/>
</dbReference>
<proteinExistence type="inferred from homology"/>
<dbReference type="EMBL" id="CP063989">
    <property type="protein sequence ID" value="QPL05375.1"/>
    <property type="molecule type" value="Genomic_DNA"/>
</dbReference>
<gene>
    <name evidence="7" type="ORF">ID810_11860</name>
</gene>
<organism evidence="7 8">
    <name type="scientific">Actinomyces respiraculi</name>
    <dbReference type="NCBI Taxonomy" id="2744574"/>
    <lineage>
        <taxon>Bacteria</taxon>
        <taxon>Bacillati</taxon>
        <taxon>Actinomycetota</taxon>
        <taxon>Actinomycetes</taxon>
        <taxon>Actinomycetales</taxon>
        <taxon>Actinomycetaceae</taxon>
        <taxon>Actinomyces</taxon>
    </lineage>
</organism>
<dbReference type="PANTHER" id="PTHR30520:SF8">
    <property type="entry name" value="NITRITE TRANSPORTER NIRC"/>
    <property type="match status" value="1"/>
</dbReference>
<evidence type="ECO:0000313" key="8">
    <source>
        <dbReference type="Proteomes" id="UP000594637"/>
    </source>
</evidence>
<dbReference type="AlphaFoldDB" id="A0A7T0PX02"/>
<evidence type="ECO:0000256" key="5">
    <source>
        <dbReference type="ARBA" id="ARBA00049660"/>
    </source>
</evidence>
<name>A0A7T0PX02_9ACTO</name>
<dbReference type="GO" id="GO:0005886">
    <property type="term" value="C:plasma membrane"/>
    <property type="evidence" value="ECO:0007669"/>
    <property type="project" value="TreeGrafter"/>
</dbReference>
<feature type="transmembrane region" description="Helical" evidence="6">
    <location>
        <begin position="26"/>
        <end position="47"/>
    </location>
</feature>
<protein>
    <submittedName>
        <fullName evidence="7">Formate/nitrite transporter family protein</fullName>
    </submittedName>
</protein>
<dbReference type="GO" id="GO:0015499">
    <property type="term" value="F:formate transmembrane transporter activity"/>
    <property type="evidence" value="ECO:0007669"/>
    <property type="project" value="TreeGrafter"/>
</dbReference>
<comment type="similarity">
    <text evidence="5">Belongs to the FNT transporter (TC 1.A.16) family.</text>
</comment>
<dbReference type="InterPro" id="IPR024002">
    <property type="entry name" value="For/NO2_transpt_CS"/>
</dbReference>
<dbReference type="InterPro" id="IPR000292">
    <property type="entry name" value="For/NO2_transpt"/>
</dbReference>
<dbReference type="Pfam" id="PF01226">
    <property type="entry name" value="Form_Nir_trans"/>
    <property type="match status" value="1"/>
</dbReference>
<sequence>MLSLTQNIDYHAGYAVTRTGEARRPLPFLVSSMLGGAFIGLADVFMFTAAGPLREAHDPWFSLVSGAVFGMGLILCVFAGGELATSAMMVFTVGAVRQTITWVRAGGVLLFMLLGNLLGAIVLSLLVHWAGVVEPGTAAGAFVEYAVHHKGVDYSVLEMLARGILCNILVCLAIWWATRSTSEGSKIVAMAWCMAAFVTSGFEHVVANMTTFSLGMFEGYEAATLAHAARNLLVVGLGNVVGGAIFVGCAYLVAHKTEVGADEARVEVGLPIAH</sequence>
<evidence type="ECO:0000256" key="2">
    <source>
        <dbReference type="ARBA" id="ARBA00022692"/>
    </source>
</evidence>
<keyword evidence="4 6" id="KW-0472">Membrane</keyword>
<keyword evidence="3 6" id="KW-1133">Transmembrane helix</keyword>
<dbReference type="KEGG" id="arep:ID810_11860"/>
<keyword evidence="2 6" id="KW-0812">Transmembrane</keyword>